<feature type="domain" description="NAD-dependent epimerase/dehydratase" evidence="3">
    <location>
        <begin position="6"/>
        <end position="251"/>
    </location>
</feature>
<reference evidence="4" key="2">
    <citation type="journal article" date="2023" name="IMA Fungus">
        <title>Comparative genomic study of the Penicillium genus elucidates a diverse pangenome and 15 lateral gene transfer events.</title>
        <authorList>
            <person name="Petersen C."/>
            <person name="Sorensen T."/>
            <person name="Nielsen M.R."/>
            <person name="Sondergaard T.E."/>
            <person name="Sorensen J.L."/>
            <person name="Fitzpatrick D.A."/>
            <person name="Frisvad J.C."/>
            <person name="Nielsen K.L."/>
        </authorList>
    </citation>
    <scope>NUCLEOTIDE SEQUENCE</scope>
    <source>
        <strain evidence="4">IBT 15544</strain>
    </source>
</reference>
<dbReference type="PANTHER" id="PTHR10366">
    <property type="entry name" value="NAD DEPENDENT EPIMERASE/DEHYDRATASE"/>
    <property type="match status" value="1"/>
</dbReference>
<name>A0A9W9NGG1_9EURO</name>
<dbReference type="InterPro" id="IPR036291">
    <property type="entry name" value="NAD(P)-bd_dom_sf"/>
</dbReference>
<gene>
    <name evidence="4" type="ORF">N7498_001515</name>
</gene>
<comment type="similarity">
    <text evidence="2">Belongs to the NAD(P)-dependent epimerase/dehydratase family. Dihydroflavonol-4-reductase subfamily.</text>
</comment>
<evidence type="ECO:0000256" key="1">
    <source>
        <dbReference type="ARBA" id="ARBA00023002"/>
    </source>
</evidence>
<dbReference type="Gene3D" id="3.40.50.720">
    <property type="entry name" value="NAD(P)-binding Rossmann-like Domain"/>
    <property type="match status" value="1"/>
</dbReference>
<dbReference type="Pfam" id="PF01370">
    <property type="entry name" value="Epimerase"/>
    <property type="match status" value="1"/>
</dbReference>
<reference evidence="4" key="1">
    <citation type="submission" date="2022-12" db="EMBL/GenBank/DDBJ databases">
        <authorList>
            <person name="Petersen C."/>
        </authorList>
    </citation>
    <scope>NUCLEOTIDE SEQUENCE</scope>
    <source>
        <strain evidence="4">IBT 15544</strain>
    </source>
</reference>
<evidence type="ECO:0000313" key="4">
    <source>
        <dbReference type="EMBL" id="KAJ5219416.1"/>
    </source>
</evidence>
<dbReference type="SUPFAM" id="SSF51735">
    <property type="entry name" value="NAD(P)-binding Rossmann-fold domains"/>
    <property type="match status" value="1"/>
</dbReference>
<keyword evidence="1" id="KW-0560">Oxidoreductase</keyword>
<sequence length="330" mass="35967">MATELIFITGATGFIGSATTLTALKAGYRLRVCLRKPLEKLKAALSEYSQQVEYVIVPDITDEAAFKGKLDGADYVLHLASPLTQGTDKESYFRPAVKGTIAVLNEAAKVASIKKVVVTSSIAALIPLNGIPEGGVLKEDNDWDFSVNEAADFTDHNNPAGTPMRLYLASKQLANNATWEFWKTTKPHYDLVTIHPSFVFGHNLVQTSAEEISASSNGLLWKSIMTGVPVGSVTGVHIQDVADAHVKALDPEVSDGSKYLISGNKATWAEVAQIVQKYYPNIGARITADVEGESWPTDTTKAEKDLKIQWRSLEQMVREVVDQQLGFVKN</sequence>
<dbReference type="InterPro" id="IPR050425">
    <property type="entry name" value="NAD(P)_dehydrat-like"/>
</dbReference>
<evidence type="ECO:0000256" key="2">
    <source>
        <dbReference type="ARBA" id="ARBA00023445"/>
    </source>
</evidence>
<dbReference type="FunFam" id="3.40.50.720:FF:000426">
    <property type="entry name" value="Aldehyde reductase 2"/>
    <property type="match status" value="1"/>
</dbReference>
<dbReference type="OrthoDB" id="2735536at2759"/>
<dbReference type="GeneID" id="83175878"/>
<dbReference type="EMBL" id="JAPQKR010000004">
    <property type="protein sequence ID" value="KAJ5219416.1"/>
    <property type="molecule type" value="Genomic_DNA"/>
</dbReference>
<evidence type="ECO:0000313" key="5">
    <source>
        <dbReference type="Proteomes" id="UP001150904"/>
    </source>
</evidence>
<dbReference type="InterPro" id="IPR001509">
    <property type="entry name" value="Epimerase_deHydtase"/>
</dbReference>
<proteinExistence type="inferred from homology"/>
<dbReference type="PANTHER" id="PTHR10366:SF812">
    <property type="entry name" value="VPS9 DOMAIN-CONTAINING PROTEIN"/>
    <property type="match status" value="1"/>
</dbReference>
<accession>A0A9W9NGG1</accession>
<comment type="caution">
    <text evidence="4">The sequence shown here is derived from an EMBL/GenBank/DDBJ whole genome shotgun (WGS) entry which is preliminary data.</text>
</comment>
<dbReference type="AlphaFoldDB" id="A0A9W9NGG1"/>
<organism evidence="4 5">
    <name type="scientific">Penicillium cinerascens</name>
    <dbReference type="NCBI Taxonomy" id="70096"/>
    <lineage>
        <taxon>Eukaryota</taxon>
        <taxon>Fungi</taxon>
        <taxon>Dikarya</taxon>
        <taxon>Ascomycota</taxon>
        <taxon>Pezizomycotina</taxon>
        <taxon>Eurotiomycetes</taxon>
        <taxon>Eurotiomycetidae</taxon>
        <taxon>Eurotiales</taxon>
        <taxon>Aspergillaceae</taxon>
        <taxon>Penicillium</taxon>
    </lineage>
</organism>
<dbReference type="GO" id="GO:0016616">
    <property type="term" value="F:oxidoreductase activity, acting on the CH-OH group of donors, NAD or NADP as acceptor"/>
    <property type="evidence" value="ECO:0007669"/>
    <property type="project" value="TreeGrafter"/>
</dbReference>
<dbReference type="Proteomes" id="UP001150904">
    <property type="component" value="Unassembled WGS sequence"/>
</dbReference>
<dbReference type="RefSeq" id="XP_058313989.1">
    <property type="nucleotide sequence ID" value="XM_058448578.1"/>
</dbReference>
<protein>
    <submittedName>
        <fullName evidence="4">NAD(P)-binding protein</fullName>
    </submittedName>
</protein>
<keyword evidence="5" id="KW-1185">Reference proteome</keyword>
<evidence type="ECO:0000259" key="3">
    <source>
        <dbReference type="Pfam" id="PF01370"/>
    </source>
</evidence>